<evidence type="ECO:0000313" key="2">
    <source>
        <dbReference type="EnsemblPlants" id="OBART06G01320.1"/>
    </source>
</evidence>
<sequence length="114" mass="12463">MRHSPGVPEVARASVGEALAAGLGSLSPEIRPSTEPDRAGLVGGRWLWRDYMGFPMTQIRQPAPDARSQLKGSRVFFGALESEPRMDPIKEHEAPLKRTTHPSTTSDTMAQLAR</sequence>
<feature type="compositionally biased region" description="Basic and acidic residues" evidence="1">
    <location>
        <begin position="82"/>
        <end position="96"/>
    </location>
</feature>
<organism evidence="2">
    <name type="scientific">Oryza barthii</name>
    <dbReference type="NCBI Taxonomy" id="65489"/>
    <lineage>
        <taxon>Eukaryota</taxon>
        <taxon>Viridiplantae</taxon>
        <taxon>Streptophyta</taxon>
        <taxon>Embryophyta</taxon>
        <taxon>Tracheophyta</taxon>
        <taxon>Spermatophyta</taxon>
        <taxon>Magnoliopsida</taxon>
        <taxon>Liliopsida</taxon>
        <taxon>Poales</taxon>
        <taxon>Poaceae</taxon>
        <taxon>BOP clade</taxon>
        <taxon>Oryzoideae</taxon>
        <taxon>Oryzeae</taxon>
        <taxon>Oryzinae</taxon>
        <taxon>Oryza</taxon>
    </lineage>
</organism>
<dbReference type="EnsemblPlants" id="OBART06G01320.1">
    <property type="protein sequence ID" value="OBART06G01320.1"/>
    <property type="gene ID" value="OBART06G01320"/>
</dbReference>
<evidence type="ECO:0000313" key="3">
    <source>
        <dbReference type="Proteomes" id="UP000026960"/>
    </source>
</evidence>
<evidence type="ECO:0000256" key="1">
    <source>
        <dbReference type="SAM" id="MobiDB-lite"/>
    </source>
</evidence>
<feature type="region of interest" description="Disordered" evidence="1">
    <location>
        <begin position="81"/>
        <end position="114"/>
    </location>
</feature>
<protein>
    <submittedName>
        <fullName evidence="2">Uncharacterized protein</fullName>
    </submittedName>
</protein>
<accession>A0A0D3GC57</accession>
<proteinExistence type="predicted"/>
<dbReference type="Gramene" id="OBART06G01320.1">
    <property type="protein sequence ID" value="OBART06G01320.1"/>
    <property type="gene ID" value="OBART06G01320"/>
</dbReference>
<reference evidence="2" key="2">
    <citation type="submission" date="2015-03" db="UniProtKB">
        <authorList>
            <consortium name="EnsemblPlants"/>
        </authorList>
    </citation>
    <scope>IDENTIFICATION</scope>
</reference>
<keyword evidence="3" id="KW-1185">Reference proteome</keyword>
<name>A0A0D3GC57_9ORYZ</name>
<dbReference type="PaxDb" id="65489-OBART06G01320.1"/>
<feature type="compositionally biased region" description="Polar residues" evidence="1">
    <location>
        <begin position="101"/>
        <end position="114"/>
    </location>
</feature>
<dbReference type="Proteomes" id="UP000026960">
    <property type="component" value="Chromosome 6"/>
</dbReference>
<dbReference type="HOGENOM" id="CLU_2124874_0_0_1"/>
<reference evidence="2" key="1">
    <citation type="journal article" date="2009" name="Rice">
        <title>De Novo Next Generation Sequencing of Plant Genomes.</title>
        <authorList>
            <person name="Rounsley S."/>
            <person name="Marri P.R."/>
            <person name="Yu Y."/>
            <person name="He R."/>
            <person name="Sisneros N."/>
            <person name="Goicoechea J.L."/>
            <person name="Lee S.J."/>
            <person name="Angelova A."/>
            <person name="Kudrna D."/>
            <person name="Luo M."/>
            <person name="Affourtit J."/>
            <person name="Desany B."/>
            <person name="Knight J."/>
            <person name="Niazi F."/>
            <person name="Egholm M."/>
            <person name="Wing R.A."/>
        </authorList>
    </citation>
    <scope>NUCLEOTIDE SEQUENCE [LARGE SCALE GENOMIC DNA]</scope>
    <source>
        <strain evidence="2">cv. IRGC 105608</strain>
    </source>
</reference>
<dbReference type="AlphaFoldDB" id="A0A0D3GC57"/>